<protein>
    <submittedName>
        <fullName evidence="4">Transcription antiterminator</fullName>
    </submittedName>
</protein>
<evidence type="ECO:0000313" key="5">
    <source>
        <dbReference type="Proteomes" id="UP000298412"/>
    </source>
</evidence>
<dbReference type="SUPFAM" id="SSF55804">
    <property type="entry name" value="Phoshotransferase/anion transport protein"/>
    <property type="match status" value="1"/>
</dbReference>
<dbReference type="InterPro" id="IPR002178">
    <property type="entry name" value="PTS_EIIA_type-2_dom"/>
</dbReference>
<dbReference type="OrthoDB" id="3710983at2"/>
<dbReference type="Gene3D" id="3.40.930.10">
    <property type="entry name" value="Mannitol-specific EII, Chain A"/>
    <property type="match status" value="1"/>
</dbReference>
<dbReference type="InterPro" id="IPR036388">
    <property type="entry name" value="WH-like_DNA-bd_sf"/>
</dbReference>
<dbReference type="SUPFAM" id="SSF46785">
    <property type="entry name" value="Winged helix' DNA-binding domain"/>
    <property type="match status" value="1"/>
</dbReference>
<feature type="domain" description="PTS EIIA type-2" evidence="2">
    <location>
        <begin position="499"/>
        <end position="642"/>
    </location>
</feature>
<dbReference type="PROSITE" id="PS51094">
    <property type="entry name" value="PTS_EIIA_TYPE_2"/>
    <property type="match status" value="1"/>
</dbReference>
<dbReference type="AlphaFoldDB" id="A0A4R8WPW9"/>
<dbReference type="InterPro" id="IPR013196">
    <property type="entry name" value="HTH_11"/>
</dbReference>
<dbReference type="Gene3D" id="1.10.1790.10">
    <property type="entry name" value="PRD domain"/>
    <property type="match status" value="1"/>
</dbReference>
<evidence type="ECO:0000259" key="2">
    <source>
        <dbReference type="PROSITE" id="PS51094"/>
    </source>
</evidence>
<dbReference type="GO" id="GO:0006355">
    <property type="term" value="P:regulation of DNA-templated transcription"/>
    <property type="evidence" value="ECO:0007669"/>
    <property type="project" value="InterPro"/>
</dbReference>
<dbReference type="CDD" id="cd05568">
    <property type="entry name" value="PTS_IIB_bgl_like"/>
    <property type="match status" value="1"/>
</dbReference>
<dbReference type="InterPro" id="IPR036634">
    <property type="entry name" value="PRD_sf"/>
</dbReference>
<dbReference type="Gene3D" id="1.10.10.10">
    <property type="entry name" value="Winged helix-like DNA-binding domain superfamily/Winged helix DNA-binding domain"/>
    <property type="match status" value="1"/>
</dbReference>
<dbReference type="Pfam" id="PF08279">
    <property type="entry name" value="HTH_11"/>
    <property type="match status" value="1"/>
</dbReference>
<dbReference type="EMBL" id="SOFP01000050">
    <property type="protein sequence ID" value="TFC14014.1"/>
    <property type="molecule type" value="Genomic_DNA"/>
</dbReference>
<gene>
    <name evidence="4" type="ORF">E3O19_11800</name>
</gene>
<evidence type="ECO:0000313" key="4">
    <source>
        <dbReference type="EMBL" id="TFC14014.1"/>
    </source>
</evidence>
<dbReference type="Pfam" id="PF00359">
    <property type="entry name" value="PTS_EIIA_2"/>
    <property type="match status" value="1"/>
</dbReference>
<evidence type="ECO:0000259" key="3">
    <source>
        <dbReference type="PROSITE" id="PS51372"/>
    </source>
</evidence>
<name>A0A4R8WPW9_9MICO</name>
<organism evidence="4 5">
    <name type="scientific">Cryobacterium algoritolerans</name>
    <dbReference type="NCBI Taxonomy" id="1259184"/>
    <lineage>
        <taxon>Bacteria</taxon>
        <taxon>Bacillati</taxon>
        <taxon>Actinomycetota</taxon>
        <taxon>Actinomycetes</taxon>
        <taxon>Micrococcales</taxon>
        <taxon>Microbacteriaceae</taxon>
        <taxon>Cryobacterium</taxon>
    </lineage>
</organism>
<dbReference type="Pfam" id="PF00874">
    <property type="entry name" value="PRD"/>
    <property type="match status" value="1"/>
</dbReference>
<comment type="caution">
    <text evidence="4">The sequence shown here is derived from an EMBL/GenBank/DDBJ whole genome shotgun (WGS) entry which is preliminary data.</text>
</comment>
<dbReference type="PANTHER" id="PTHR30185:SF12">
    <property type="entry name" value="TRANSCRIPTIONAL REGULATOR MANR"/>
    <property type="match status" value="1"/>
</dbReference>
<keyword evidence="1" id="KW-0677">Repeat</keyword>
<reference evidence="4 5" key="1">
    <citation type="submission" date="2019-03" db="EMBL/GenBank/DDBJ databases">
        <title>Genomics of glacier-inhabiting Cryobacterium strains.</title>
        <authorList>
            <person name="Liu Q."/>
            <person name="Xin Y.-H."/>
        </authorList>
    </citation>
    <scope>NUCLEOTIDE SEQUENCE [LARGE SCALE GENOMIC DNA]</scope>
    <source>
        <strain evidence="4 5">MDT1-3</strain>
    </source>
</reference>
<accession>A0A4R8WPW9</accession>
<sequence length="642" mass="72069">MELCAMSDKQTRMLDYLSQTLAWVTAGELADLLGVTPRTVRSYITVLKAAAHPLEVVESGAAGYRLDREAYAAYRTVRRSNVEPETPQNRLYALVRRLTEAEAGLDVYDLSEELFVSDSTVDADLAKVRQLLPDTGLTLSRHGSVVTLKGSETDRRRLLSRMFREESSRGLLELEAIQKEFASESLGAFKTDLIAMLDSQGYFVNEYGTNDVLLHVAIAIDRVTRRTAPVFATAPAGPPDDMTLALSTLVTRHFQVELGGGDLDYLAVLLKTRVITPGHDKPAAVLIESFVRAEDLESVRRIVGQAGEEFLVDLVEENFIVRLTLHVRNLINRAQERSYSHNPLTRSIKTSYPMIYELAVYIASALQRQESIVINDDEIAYIAMHVGAHLQQQSRREDLVSCALVCPNYYDMHVLLRERIERVLGDELEVVSVITRSDVEWAAIEADLVLTTIDPLAPSEGVIVIQPFLTEGDIERVRKAASRIRRMRRRAHLKDDLLQFFDESLFSHNFYAADESAMIRALGERMLVQGTIGQDYIDGAIERELMSSTAFTDNLAVPHSMSMTANQTSIAVVVNDSPMDWGENRVNVVALVAFSKEGRRSFQTVFDQFVEVFSDRSDVQRLVKRSVDFASFIDELVHLMDQ</sequence>
<feature type="domain" description="PRD" evidence="3">
    <location>
        <begin position="290"/>
        <end position="396"/>
    </location>
</feature>
<dbReference type="SUPFAM" id="SSF63520">
    <property type="entry name" value="PTS-regulatory domain, PRD"/>
    <property type="match status" value="1"/>
</dbReference>
<keyword evidence="5" id="KW-1185">Reference proteome</keyword>
<dbReference type="InterPro" id="IPR016152">
    <property type="entry name" value="PTrfase/Anion_transptr"/>
</dbReference>
<dbReference type="Proteomes" id="UP000298412">
    <property type="component" value="Unassembled WGS sequence"/>
</dbReference>
<dbReference type="PROSITE" id="PS51372">
    <property type="entry name" value="PRD_2"/>
    <property type="match status" value="1"/>
</dbReference>
<dbReference type="InterPro" id="IPR036390">
    <property type="entry name" value="WH_DNA-bd_sf"/>
</dbReference>
<dbReference type="InterPro" id="IPR050661">
    <property type="entry name" value="BglG_antiterminators"/>
</dbReference>
<dbReference type="PANTHER" id="PTHR30185">
    <property type="entry name" value="CRYPTIC BETA-GLUCOSIDE BGL OPERON ANTITERMINATOR"/>
    <property type="match status" value="1"/>
</dbReference>
<proteinExistence type="predicted"/>
<evidence type="ECO:0000256" key="1">
    <source>
        <dbReference type="ARBA" id="ARBA00022737"/>
    </source>
</evidence>
<dbReference type="InterPro" id="IPR011608">
    <property type="entry name" value="PRD"/>
</dbReference>